<evidence type="ECO:0000256" key="4">
    <source>
        <dbReference type="ARBA" id="ARBA00022759"/>
    </source>
</evidence>
<keyword evidence="10" id="KW-0539">Nucleus</keyword>
<dbReference type="InterPro" id="IPR011084">
    <property type="entry name" value="DRMBL"/>
</dbReference>
<dbReference type="GO" id="GO:0004519">
    <property type="term" value="F:endonuclease activity"/>
    <property type="evidence" value="ECO:0007669"/>
    <property type="project" value="UniProtKB-KW"/>
</dbReference>
<evidence type="ECO:0000256" key="8">
    <source>
        <dbReference type="ARBA" id="ARBA00023172"/>
    </source>
</evidence>
<dbReference type="GO" id="GO:0006310">
    <property type="term" value="P:DNA recombination"/>
    <property type="evidence" value="ECO:0007669"/>
    <property type="project" value="UniProtKB-KW"/>
</dbReference>
<dbReference type="EMBL" id="JBAMMX010000021">
    <property type="protein sequence ID" value="KAK6919458.1"/>
    <property type="molecule type" value="Genomic_DNA"/>
</dbReference>
<gene>
    <name evidence="14" type="ORF">RJ641_015362</name>
</gene>
<feature type="domain" description="DNA repair metallo-beta-lactamase" evidence="13">
    <location>
        <begin position="221"/>
        <end position="342"/>
    </location>
</feature>
<evidence type="ECO:0000256" key="1">
    <source>
        <dbReference type="ARBA" id="ARBA00004123"/>
    </source>
</evidence>
<comment type="caution">
    <text evidence="14">The sequence shown here is derived from an EMBL/GenBank/DDBJ whole genome shotgun (WGS) entry which is preliminary data.</text>
</comment>
<dbReference type="Gene3D" id="3.40.50.12650">
    <property type="match status" value="1"/>
</dbReference>
<evidence type="ECO:0000259" key="13">
    <source>
        <dbReference type="Pfam" id="PF07522"/>
    </source>
</evidence>
<dbReference type="Gene3D" id="3.60.15.10">
    <property type="entry name" value="Ribonuclease Z/Hydroxyacylglutathione hydrolase-like"/>
    <property type="match status" value="1"/>
</dbReference>
<keyword evidence="8" id="KW-0233">DNA recombination</keyword>
<evidence type="ECO:0000256" key="11">
    <source>
        <dbReference type="ARBA" id="ARBA00039759"/>
    </source>
</evidence>
<reference evidence="14 15" key="1">
    <citation type="submission" date="2023-12" db="EMBL/GenBank/DDBJ databases">
        <title>A high-quality genome assembly for Dillenia turbinata (Dilleniales).</title>
        <authorList>
            <person name="Chanderbali A."/>
        </authorList>
    </citation>
    <scope>NUCLEOTIDE SEQUENCE [LARGE SCALE GENOMIC DNA]</scope>
    <source>
        <strain evidence="14">LSX21</strain>
        <tissue evidence="14">Leaf</tissue>
    </source>
</reference>
<dbReference type="InterPro" id="IPR036866">
    <property type="entry name" value="RibonucZ/Hydroxyglut_hydro"/>
</dbReference>
<keyword evidence="7" id="KW-0269">Exonuclease</keyword>
<evidence type="ECO:0000313" key="15">
    <source>
        <dbReference type="Proteomes" id="UP001370490"/>
    </source>
</evidence>
<sequence>MEKGLISVDRWSEGSQVYFLTHLHSDHTNGLSSTWCRGPIFCSRITAKLFPFKFPNFNLSLLRILDIGSWTSISPLSPSAGSKTIVQVMAIDAHHCPGALMYLFRGEFGYMLYTGDFRWEITGKRAQIGRTMLLNALEGHRLDILYLDNTYCNPSYYFPSREVAAQKVVDVIAAHPEHDIVIGIDLLGKEDLLVHIAQALKIKIWVWPERLQTMHLLGFHDIFTTQTSSTRVRAVPRYSFSIETLEGLNAMRPTIGIMPSGLPWVVKPHQVNGSRFSSLLSVSPHKGKQLLNSTNPIVIEKLIRNSEFVERSHEYIYSIPYSDHSCFDEIKEFVRLIKPLNMKGIVSSSSCYIDPLYHLAHLFSVTKPLRIRKLLPQQLEKFKKKERDESVDATKPGYVLGSENFTEAGWKRIKSGNKNFLAAHLSRVSVIRHSQRGAKLVKDDFPA</sequence>
<evidence type="ECO:0000256" key="9">
    <source>
        <dbReference type="ARBA" id="ARBA00023204"/>
    </source>
</evidence>
<keyword evidence="6" id="KW-0378">Hydrolase</keyword>
<evidence type="ECO:0000256" key="7">
    <source>
        <dbReference type="ARBA" id="ARBA00022839"/>
    </source>
</evidence>
<dbReference type="PANTHER" id="PTHR23240:SF8">
    <property type="entry name" value="PROTEIN ARTEMIS"/>
    <property type="match status" value="1"/>
</dbReference>
<keyword evidence="4" id="KW-0255">Endonuclease</keyword>
<dbReference type="PANTHER" id="PTHR23240">
    <property type="entry name" value="DNA CROSS-LINK REPAIR PROTEIN PSO2/SNM1-RELATED"/>
    <property type="match status" value="1"/>
</dbReference>
<dbReference type="FunFam" id="3.60.15.10:FF:000061">
    <property type="entry name" value="Interstrand crosslink repair protein"/>
    <property type="match status" value="1"/>
</dbReference>
<dbReference type="SUPFAM" id="SSF56281">
    <property type="entry name" value="Metallo-hydrolase/oxidoreductase"/>
    <property type="match status" value="1"/>
</dbReference>
<dbReference type="Pfam" id="PF07522">
    <property type="entry name" value="DRMBL"/>
    <property type="match status" value="1"/>
</dbReference>
<evidence type="ECO:0000256" key="3">
    <source>
        <dbReference type="ARBA" id="ARBA00022722"/>
    </source>
</evidence>
<evidence type="ECO:0000256" key="5">
    <source>
        <dbReference type="ARBA" id="ARBA00022763"/>
    </source>
</evidence>
<keyword evidence="5" id="KW-0227">DNA damage</keyword>
<comment type="subcellular location">
    <subcellularLocation>
        <location evidence="1">Nucleus</location>
    </subcellularLocation>
</comment>
<evidence type="ECO:0000256" key="2">
    <source>
        <dbReference type="ARBA" id="ARBA00010304"/>
    </source>
</evidence>
<dbReference type="AlphaFoldDB" id="A0AAN8Z3M4"/>
<dbReference type="GO" id="GO:0036297">
    <property type="term" value="P:interstrand cross-link repair"/>
    <property type="evidence" value="ECO:0007669"/>
    <property type="project" value="TreeGrafter"/>
</dbReference>
<accession>A0AAN8Z3M4</accession>
<keyword evidence="3" id="KW-0540">Nuclease</keyword>
<dbReference type="Proteomes" id="UP001370490">
    <property type="component" value="Unassembled WGS sequence"/>
</dbReference>
<evidence type="ECO:0000313" key="14">
    <source>
        <dbReference type="EMBL" id="KAK6919458.1"/>
    </source>
</evidence>
<dbReference type="GO" id="GO:0003684">
    <property type="term" value="F:damaged DNA binding"/>
    <property type="evidence" value="ECO:0007669"/>
    <property type="project" value="TreeGrafter"/>
</dbReference>
<keyword evidence="15" id="KW-1185">Reference proteome</keyword>
<evidence type="ECO:0000256" key="12">
    <source>
        <dbReference type="ARBA" id="ARBA00042677"/>
    </source>
</evidence>
<keyword evidence="9" id="KW-0234">DNA repair</keyword>
<name>A0AAN8Z3M4_9MAGN</name>
<evidence type="ECO:0000256" key="6">
    <source>
        <dbReference type="ARBA" id="ARBA00022801"/>
    </source>
</evidence>
<dbReference type="GO" id="GO:0006303">
    <property type="term" value="P:double-strand break repair via nonhomologous end joining"/>
    <property type="evidence" value="ECO:0007669"/>
    <property type="project" value="TreeGrafter"/>
</dbReference>
<evidence type="ECO:0000256" key="10">
    <source>
        <dbReference type="ARBA" id="ARBA00023242"/>
    </source>
</evidence>
<comment type="similarity">
    <text evidence="2">Belongs to the DNA repair metallo-beta-lactamase (DRMBL) family.</text>
</comment>
<proteinExistence type="inferred from homology"/>
<protein>
    <recommendedName>
        <fullName evidence="11">Protein artemis</fullName>
    </recommendedName>
    <alternativeName>
        <fullName evidence="12">DNA cross-link repair 1C protein</fullName>
    </alternativeName>
</protein>
<dbReference type="GO" id="GO:0035312">
    <property type="term" value="F:5'-3' DNA exonuclease activity"/>
    <property type="evidence" value="ECO:0007669"/>
    <property type="project" value="TreeGrafter"/>
</dbReference>
<dbReference type="GO" id="GO:0005634">
    <property type="term" value="C:nucleus"/>
    <property type="evidence" value="ECO:0007669"/>
    <property type="project" value="UniProtKB-SubCell"/>
</dbReference>
<organism evidence="14 15">
    <name type="scientific">Dillenia turbinata</name>
    <dbReference type="NCBI Taxonomy" id="194707"/>
    <lineage>
        <taxon>Eukaryota</taxon>
        <taxon>Viridiplantae</taxon>
        <taxon>Streptophyta</taxon>
        <taxon>Embryophyta</taxon>
        <taxon>Tracheophyta</taxon>
        <taxon>Spermatophyta</taxon>
        <taxon>Magnoliopsida</taxon>
        <taxon>eudicotyledons</taxon>
        <taxon>Gunneridae</taxon>
        <taxon>Pentapetalae</taxon>
        <taxon>Dilleniales</taxon>
        <taxon>Dilleniaceae</taxon>
        <taxon>Dillenia</taxon>
    </lineage>
</organism>